<dbReference type="AlphaFoldDB" id="A0A6N6RYP7"/>
<sequence>MKEPDIEFSKWKLEREKGSFVVLNIIRFIFVLLISGCVSSENQVIGYLGFVDNDKWAIQFNDCSVISFEQAQPYVWFNRELKSISCYTLNDNDTSTIRNKPIRVYSHPNKSSEYKEILKFSELTVSQSGWGTFPSVYKKANSSWFKVAEGWVHLSFSDKAFVNFYSGLQDIEGKKEHDAYYLNH</sequence>
<dbReference type="EMBL" id="WBVP01000001">
    <property type="protein sequence ID" value="KAB2826474.1"/>
    <property type="molecule type" value="Genomic_DNA"/>
</dbReference>
<evidence type="ECO:0000313" key="2">
    <source>
        <dbReference type="Proteomes" id="UP000434870"/>
    </source>
</evidence>
<dbReference type="Proteomes" id="UP000434870">
    <property type="component" value="Unassembled WGS sequence"/>
</dbReference>
<protein>
    <submittedName>
        <fullName evidence="1">Uncharacterized protein</fullName>
    </submittedName>
</protein>
<evidence type="ECO:0000313" key="1">
    <source>
        <dbReference type="EMBL" id="KAB2826474.1"/>
    </source>
</evidence>
<accession>A0A6N6RYP7</accession>
<proteinExistence type="predicted"/>
<reference evidence="1 2" key="1">
    <citation type="submission" date="2019-09" db="EMBL/GenBank/DDBJ databases">
        <title>Genome of Aliivibrio finisterrensis LMG 23869 (type strain).</title>
        <authorList>
            <person name="Bowman J.P."/>
        </authorList>
    </citation>
    <scope>NUCLEOTIDE SEQUENCE [LARGE SCALE GENOMIC DNA]</scope>
    <source>
        <strain evidence="1 2">LMG 23869</strain>
    </source>
</reference>
<dbReference type="RefSeq" id="WP_151652953.1">
    <property type="nucleotide sequence ID" value="NZ_WBVP01000001.1"/>
</dbReference>
<name>A0A6N6RYP7_9GAMM</name>
<comment type="caution">
    <text evidence="1">The sequence shown here is derived from an EMBL/GenBank/DDBJ whole genome shotgun (WGS) entry which is preliminary data.</text>
</comment>
<organism evidence="1 2">
    <name type="scientific">Aliivibrio finisterrensis</name>
    <dbReference type="NCBI Taxonomy" id="511998"/>
    <lineage>
        <taxon>Bacteria</taxon>
        <taxon>Pseudomonadati</taxon>
        <taxon>Pseudomonadota</taxon>
        <taxon>Gammaproteobacteria</taxon>
        <taxon>Vibrionales</taxon>
        <taxon>Vibrionaceae</taxon>
        <taxon>Aliivibrio</taxon>
    </lineage>
</organism>
<gene>
    <name evidence="1" type="ORF">F8B77_01050</name>
</gene>